<dbReference type="Pfam" id="PF12796">
    <property type="entry name" value="Ank_2"/>
    <property type="match status" value="2"/>
</dbReference>
<dbReference type="InterPro" id="IPR002110">
    <property type="entry name" value="Ankyrin_rpt"/>
</dbReference>
<feature type="region of interest" description="Disordered" evidence="4">
    <location>
        <begin position="545"/>
        <end position="566"/>
    </location>
</feature>
<dbReference type="PROSITE" id="PS50088">
    <property type="entry name" value="ANK_REPEAT"/>
    <property type="match status" value="3"/>
</dbReference>
<dbReference type="SMART" id="SM00248">
    <property type="entry name" value="ANK"/>
    <property type="match status" value="5"/>
</dbReference>
<dbReference type="GeneID" id="26910043"/>
<dbReference type="OMA" id="LMHWAAY"/>
<keyword evidence="5" id="KW-1133">Transmembrane helix</keyword>
<feature type="repeat" description="ANK" evidence="3">
    <location>
        <begin position="141"/>
        <end position="173"/>
    </location>
</feature>
<accession>A0A0N0VCS0</accession>
<feature type="repeat" description="ANK" evidence="3">
    <location>
        <begin position="284"/>
        <end position="316"/>
    </location>
</feature>
<feature type="compositionally biased region" description="Polar residues" evidence="4">
    <location>
        <begin position="545"/>
        <end position="565"/>
    </location>
</feature>
<dbReference type="PANTHER" id="PTHR24161">
    <property type="entry name" value="ANK_REP_REGION DOMAIN-CONTAINING PROTEIN-RELATED"/>
    <property type="match status" value="1"/>
</dbReference>
<gene>
    <name evidence="6" type="ORF">ABB37_09760</name>
</gene>
<evidence type="ECO:0000256" key="5">
    <source>
        <dbReference type="SAM" id="Phobius"/>
    </source>
</evidence>
<keyword evidence="2 3" id="KW-0040">ANK repeat</keyword>
<feature type="transmembrane region" description="Helical" evidence="5">
    <location>
        <begin position="423"/>
        <end position="442"/>
    </location>
</feature>
<keyword evidence="7" id="KW-1185">Reference proteome</keyword>
<dbReference type="VEuPathDB" id="TriTrypDB:LpyrH10_34_0630"/>
<keyword evidence="5" id="KW-0472">Membrane</keyword>
<feature type="repeat" description="ANK" evidence="3">
    <location>
        <begin position="108"/>
        <end position="140"/>
    </location>
</feature>
<protein>
    <submittedName>
        <fullName evidence="6">Uncharacterized protein</fullName>
    </submittedName>
</protein>
<dbReference type="AlphaFoldDB" id="A0A0N0VCS0"/>
<evidence type="ECO:0000256" key="4">
    <source>
        <dbReference type="SAM" id="MobiDB-lite"/>
    </source>
</evidence>
<feature type="transmembrane region" description="Helical" evidence="5">
    <location>
        <begin position="744"/>
        <end position="763"/>
    </location>
</feature>
<feature type="transmembrane region" description="Helical" evidence="5">
    <location>
        <begin position="645"/>
        <end position="664"/>
    </location>
</feature>
<dbReference type="RefSeq" id="XP_015652067.1">
    <property type="nucleotide sequence ID" value="XM_015809392.1"/>
</dbReference>
<dbReference type="EMBL" id="LGTL01000034">
    <property type="protein sequence ID" value="KPA73628.1"/>
    <property type="molecule type" value="Genomic_DNA"/>
</dbReference>
<sequence length="1053" mass="115837">MRAWLDEMWDRQVGLDEYLPGTPHKHRRLLDLFPYHIWGRSSMPSQEESSRNVTEAERRFREGDAVRRRQYPSCFEEACAYGNLQAAILMWSQGTVDIATRKAVYEGNNASALMWAAFKGHLPVVRFLVDHAAPLEATNTLGHTALQWAITAGHTDVARYLLDHGADPSHRDRQGFDAAFAAVQNDRLALLLMLTEDASREGHLLPTSDNGLVFYQPSPEQRAQAAAAGTLNPRTGKPYYLLDPSMRDVEGHTLMHWAAYRNSPATCQYLLDHWGYAVDAKDKHGRTPFVWAAREGFAEVMELLLSRGADRDCADSDGWTALQYARTRNHPEAVYVVETYPIASMNALAKEVEAEVAAEAGDVFRAGEHEHTSDNAADSAKTALLGGSHSGPGAGAAGSGGRYVCVRDRRAYGTFQMLRTHTMFAVMAACGPLYLVATYVLMNVLPPLVSYFPFGVYFFKNVLWTSLLSRPTQSSRTGPPLSITKEMGIAANIAESVRGTWLFRARDPANFFIWLSFLLLQVWAWNQLGLPPLFTTSASRNCSSSGTTTGLWPTRSPSPLPSTATAAGDDLVPPPVHYVGLAFFRLLTFQSNPLRQFGSGGDGGDAAVAPTGLALSPQDVIRHSRVRLDAATCAYTAQSESIVRWVLMLLLVATLSCGFLCKLLSARSVMRSSEEGTLRTSPLWRIVAARRYSWLHPRFFFQERHMQFPLRAFYCAERDVVVRDYDGYSNLLDCPIGRSNHLPFVLALTSFTLYQLFILTWGYQHMRALLQCPVREPWYGDAFFAFQQPEAMEAALKSRAPFLSSPAAAATSTTTAATTAAAAADSATMHAVASAVMSAAAPVISFAWLNNGMNLLLHGLPCRQHQRLAGIAQDYVHAVAAAASKADGGAPPSRLAHHVRRVFFLVHYYLWPTRASALGVWVLHYSILSALAVGCVAVRQWRGVWSGATRVELANPLAQGSDGELVSIFPKAAQQAQRVALVDAEEERFYAAVSPEKARPVDGLPEQGGRCIYADGSGLVNVWSFVRGRRGQRWRGAMTVSSHNTPVKTPMLM</sequence>
<dbReference type="PROSITE" id="PS50297">
    <property type="entry name" value="ANK_REP_REGION"/>
    <property type="match status" value="3"/>
</dbReference>
<evidence type="ECO:0000256" key="2">
    <source>
        <dbReference type="ARBA" id="ARBA00023043"/>
    </source>
</evidence>
<keyword evidence="5" id="KW-0812">Transmembrane</keyword>
<proteinExistence type="predicted"/>
<evidence type="ECO:0000256" key="1">
    <source>
        <dbReference type="ARBA" id="ARBA00022737"/>
    </source>
</evidence>
<dbReference type="InterPro" id="IPR036770">
    <property type="entry name" value="Ankyrin_rpt-contain_sf"/>
</dbReference>
<keyword evidence="1" id="KW-0677">Repeat</keyword>
<dbReference type="SUPFAM" id="SSF48403">
    <property type="entry name" value="Ankyrin repeat"/>
    <property type="match status" value="1"/>
</dbReference>
<dbReference type="Proteomes" id="UP000037923">
    <property type="component" value="Unassembled WGS sequence"/>
</dbReference>
<evidence type="ECO:0000313" key="6">
    <source>
        <dbReference type="EMBL" id="KPA73628.1"/>
    </source>
</evidence>
<dbReference type="Gene3D" id="1.25.40.20">
    <property type="entry name" value="Ankyrin repeat-containing domain"/>
    <property type="match status" value="2"/>
</dbReference>
<evidence type="ECO:0000313" key="7">
    <source>
        <dbReference type="Proteomes" id="UP000037923"/>
    </source>
</evidence>
<reference evidence="6 7" key="1">
    <citation type="submission" date="2015-07" db="EMBL/GenBank/DDBJ databases">
        <title>High-quality genome of monoxenous trypanosomatid Leptomonas pyrrhocoris.</title>
        <authorList>
            <person name="Flegontov P."/>
            <person name="Butenko A."/>
            <person name="Firsov S."/>
            <person name="Vlcek C."/>
            <person name="Logacheva M.D."/>
            <person name="Field M."/>
            <person name="Filatov D."/>
            <person name="Flegontova O."/>
            <person name="Gerasimov E."/>
            <person name="Jackson A.P."/>
            <person name="Kelly S."/>
            <person name="Opperdoes F."/>
            <person name="O'Reilly A."/>
            <person name="Votypka J."/>
            <person name="Yurchenko V."/>
            <person name="Lukes J."/>
        </authorList>
    </citation>
    <scope>NUCLEOTIDE SEQUENCE [LARGE SCALE GENOMIC DNA]</scope>
    <source>
        <strain evidence="6">H10</strain>
    </source>
</reference>
<dbReference type="OrthoDB" id="20872at2759"/>
<comment type="caution">
    <text evidence="6">The sequence shown here is derived from an EMBL/GenBank/DDBJ whole genome shotgun (WGS) entry which is preliminary data.</text>
</comment>
<name>A0A0N0VCS0_LEPPY</name>
<evidence type="ECO:0000256" key="3">
    <source>
        <dbReference type="PROSITE-ProRule" id="PRU00023"/>
    </source>
</evidence>
<feature type="transmembrane region" description="Helical" evidence="5">
    <location>
        <begin position="508"/>
        <end position="525"/>
    </location>
</feature>
<organism evidence="6 7">
    <name type="scientific">Leptomonas pyrrhocoris</name>
    <name type="common">Firebug parasite</name>
    <dbReference type="NCBI Taxonomy" id="157538"/>
    <lineage>
        <taxon>Eukaryota</taxon>
        <taxon>Discoba</taxon>
        <taxon>Euglenozoa</taxon>
        <taxon>Kinetoplastea</taxon>
        <taxon>Metakinetoplastina</taxon>
        <taxon>Trypanosomatida</taxon>
        <taxon>Trypanosomatidae</taxon>
        <taxon>Leishmaniinae</taxon>
        <taxon>Leptomonas</taxon>
    </lineage>
</organism>
<dbReference type="PANTHER" id="PTHR24161:SF89">
    <property type="entry name" value="ANKYRIN REPEAT PROTEIN"/>
    <property type="match status" value="1"/>
</dbReference>